<dbReference type="FunFam" id="3.20.20.80:FF:000063">
    <property type="entry name" value="Beta-hexosaminidase"/>
    <property type="match status" value="1"/>
</dbReference>
<dbReference type="InterPro" id="IPR017853">
    <property type="entry name" value="GH"/>
</dbReference>
<feature type="signal peptide" evidence="10">
    <location>
        <begin position="1"/>
        <end position="26"/>
    </location>
</feature>
<dbReference type="Gene3D" id="3.30.379.10">
    <property type="entry name" value="Chitobiase/beta-hexosaminidase domain 2-like"/>
    <property type="match status" value="1"/>
</dbReference>
<evidence type="ECO:0000256" key="2">
    <source>
        <dbReference type="ARBA" id="ARBA00006285"/>
    </source>
</evidence>
<dbReference type="Pfam" id="PF14845">
    <property type="entry name" value="Glycohydro_20b2"/>
    <property type="match status" value="1"/>
</dbReference>
<dbReference type="GO" id="GO:0004563">
    <property type="term" value="F:beta-N-acetylhexosaminidase activity"/>
    <property type="evidence" value="ECO:0007669"/>
    <property type="project" value="UniProtKB-EC"/>
</dbReference>
<evidence type="ECO:0000313" key="14">
    <source>
        <dbReference type="RefSeq" id="XP_030762561.1"/>
    </source>
</evidence>
<keyword evidence="13" id="KW-1185">Reference proteome</keyword>
<dbReference type="AlphaFoldDB" id="A0A6J2YHH3"/>
<dbReference type="InterPro" id="IPR015883">
    <property type="entry name" value="Glyco_hydro_20_cat"/>
</dbReference>
<dbReference type="CDD" id="cd06562">
    <property type="entry name" value="GH20_HexA_HexB-like"/>
    <property type="match status" value="1"/>
</dbReference>
<dbReference type="GO" id="GO:0030203">
    <property type="term" value="P:glycosaminoglycan metabolic process"/>
    <property type="evidence" value="ECO:0007669"/>
    <property type="project" value="TreeGrafter"/>
</dbReference>
<dbReference type="PIRSF" id="PIRSF001093">
    <property type="entry name" value="B-hxosamndse_ab_euk"/>
    <property type="match status" value="1"/>
</dbReference>
<dbReference type="GeneID" id="115887309"/>
<evidence type="ECO:0000256" key="9">
    <source>
        <dbReference type="PIRSR" id="PIRSR001093-2"/>
    </source>
</evidence>
<dbReference type="RefSeq" id="XP_030762562.1">
    <property type="nucleotide sequence ID" value="XM_030906702.1"/>
</dbReference>
<keyword evidence="4 7" id="KW-0378">Hydrolase</keyword>
<protein>
    <recommendedName>
        <fullName evidence="7">Beta-hexosaminidase</fullName>
        <ecNumber evidence="7">3.2.1.52</ecNumber>
    </recommendedName>
</protein>
<dbReference type="GO" id="GO:0005764">
    <property type="term" value="C:lysosome"/>
    <property type="evidence" value="ECO:0007669"/>
    <property type="project" value="TreeGrafter"/>
</dbReference>
<dbReference type="InterPro" id="IPR029019">
    <property type="entry name" value="HEX_eukaryotic_N"/>
</dbReference>
<dbReference type="OrthoDB" id="428480at2759"/>
<keyword evidence="5" id="KW-0325">Glycoprotein</keyword>
<evidence type="ECO:0000256" key="6">
    <source>
        <dbReference type="ARBA" id="ARBA00023295"/>
    </source>
</evidence>
<dbReference type="Pfam" id="PF00728">
    <property type="entry name" value="Glyco_hydro_20"/>
    <property type="match status" value="1"/>
</dbReference>
<evidence type="ECO:0000256" key="1">
    <source>
        <dbReference type="ARBA" id="ARBA00001231"/>
    </source>
</evidence>
<feature type="active site" description="Proton donor" evidence="8">
    <location>
        <position position="370"/>
    </location>
</feature>
<feature type="disulfide bond" evidence="9">
    <location>
        <begin position="548"/>
        <end position="566"/>
    </location>
</feature>
<gene>
    <name evidence="14 15 16" type="primary">LOC115887309</name>
</gene>
<keyword evidence="6 7" id="KW-0326">Glycosidase</keyword>
<dbReference type="SUPFAM" id="SSF55545">
    <property type="entry name" value="beta-N-acetylhexosaminidase-like domain"/>
    <property type="match status" value="1"/>
</dbReference>
<dbReference type="GO" id="GO:0005975">
    <property type="term" value="P:carbohydrate metabolic process"/>
    <property type="evidence" value="ECO:0007669"/>
    <property type="project" value="InterPro"/>
</dbReference>
<feature type="disulfide bond" evidence="9">
    <location>
        <begin position="328"/>
        <end position="375"/>
    </location>
</feature>
<keyword evidence="9" id="KW-1015">Disulfide bond</keyword>
<proteinExistence type="inferred from homology"/>
<name>A0A6J2YHH3_SITOR</name>
<accession>A0A6J2YHH3</accession>
<evidence type="ECO:0000256" key="3">
    <source>
        <dbReference type="ARBA" id="ARBA00022729"/>
    </source>
</evidence>
<evidence type="ECO:0000256" key="10">
    <source>
        <dbReference type="SAM" id="SignalP"/>
    </source>
</evidence>
<sequence length="567" mass="65438">MDLSYKNGKKFIYFILCGFLINLVSGVNPGPQVIATKGAIWPKPQRQNISDSYFILKPGKFQFVLSDITKNCGILQSALDRYLKIIQQNEILTKDTLKYRKPHDKNKKSWHFREKFLGYLDQLTINLSQTCDDTKYPDLEMDEHYYLVINQTTFKLEAASFWGILRGLESFSQLLYLGDDLLSLRINQTEIVDFPRYKHRGLLIDTSRHFLPLNVIYKTLDAMSYNKMNVLHWHIVDDQSFPYVSIRFPELSNMKCKNYNGGAMLNKINCNFSNLGSFNPYTKTYTPEDINSIIEYGKVRGIRIIPEFDTPGHTRSWGVSHPELLTECQELDTFGPLDPTKAETYSFMNNLLAEVKVLFKDQFLHLGGDEVDFTCWMGSQNITEFMKKYNISSYFALESYYVQKIVDMTEKLKLNSIVWEEVFHNGVKLPQSTVVQVWKGDWKETIKNVTESGYQALLSSCWYLDNIQSGGDWTSFYNCDPSVFNGTENQQNLVLGGDACMWGEVVNEHNLISRVWPRASAPAEKLWSAKNKDPDLDEVARRLEEHTCRMNRRNIGAEPPNGPGYCD</sequence>
<dbReference type="RefSeq" id="XP_030762561.1">
    <property type="nucleotide sequence ID" value="XM_030906701.1"/>
</dbReference>
<dbReference type="SUPFAM" id="SSF51445">
    <property type="entry name" value="(Trans)glycosidases"/>
    <property type="match status" value="1"/>
</dbReference>
<organism evidence="13 16">
    <name type="scientific">Sitophilus oryzae</name>
    <name type="common">Rice weevil</name>
    <name type="synonym">Curculio oryzae</name>
    <dbReference type="NCBI Taxonomy" id="7048"/>
    <lineage>
        <taxon>Eukaryota</taxon>
        <taxon>Metazoa</taxon>
        <taxon>Ecdysozoa</taxon>
        <taxon>Arthropoda</taxon>
        <taxon>Hexapoda</taxon>
        <taxon>Insecta</taxon>
        <taxon>Pterygota</taxon>
        <taxon>Neoptera</taxon>
        <taxon>Endopterygota</taxon>
        <taxon>Coleoptera</taxon>
        <taxon>Polyphaga</taxon>
        <taxon>Cucujiformia</taxon>
        <taxon>Curculionidae</taxon>
        <taxon>Dryophthorinae</taxon>
        <taxon>Sitophilus</taxon>
    </lineage>
</organism>
<keyword evidence="3 10" id="KW-0732">Signal</keyword>
<evidence type="ECO:0000256" key="4">
    <source>
        <dbReference type="ARBA" id="ARBA00022801"/>
    </source>
</evidence>
<dbReference type="InterPro" id="IPR025705">
    <property type="entry name" value="Beta_hexosaminidase_sua/sub"/>
</dbReference>
<dbReference type="PRINTS" id="PR00738">
    <property type="entry name" value="GLHYDRLASE20"/>
</dbReference>
<evidence type="ECO:0000313" key="16">
    <source>
        <dbReference type="RefSeq" id="XP_030762564.1"/>
    </source>
</evidence>
<feature type="domain" description="Beta-hexosaminidase eukaryotic type N-terminal" evidence="12">
    <location>
        <begin position="40"/>
        <end position="174"/>
    </location>
</feature>
<evidence type="ECO:0000259" key="12">
    <source>
        <dbReference type="Pfam" id="PF14845"/>
    </source>
</evidence>
<evidence type="ECO:0000256" key="5">
    <source>
        <dbReference type="ARBA" id="ARBA00023180"/>
    </source>
</evidence>
<feature type="disulfide bond" evidence="9">
    <location>
        <begin position="72"/>
        <end position="131"/>
    </location>
</feature>
<evidence type="ECO:0000256" key="8">
    <source>
        <dbReference type="PIRSR" id="PIRSR001093-1"/>
    </source>
</evidence>
<evidence type="ECO:0000313" key="15">
    <source>
        <dbReference type="RefSeq" id="XP_030762562.1"/>
    </source>
</evidence>
<dbReference type="InterPro" id="IPR029018">
    <property type="entry name" value="Hex-like_dom2"/>
</dbReference>
<dbReference type="EC" id="3.2.1.52" evidence="7"/>
<dbReference type="Gene3D" id="3.20.20.80">
    <property type="entry name" value="Glycosidases"/>
    <property type="match status" value="1"/>
</dbReference>
<feature type="chain" id="PRO_5044642916" description="Beta-hexosaminidase" evidence="10">
    <location>
        <begin position="27"/>
        <end position="567"/>
    </location>
</feature>
<comment type="similarity">
    <text evidence="2 7">Belongs to the glycosyl hydrolase 20 family.</text>
</comment>
<dbReference type="PANTHER" id="PTHR22600">
    <property type="entry name" value="BETA-HEXOSAMINIDASE"/>
    <property type="match status" value="1"/>
</dbReference>
<evidence type="ECO:0000313" key="13">
    <source>
        <dbReference type="Proteomes" id="UP000504635"/>
    </source>
</evidence>
<comment type="catalytic activity">
    <reaction evidence="1 7">
        <text>Hydrolysis of terminal non-reducing N-acetyl-D-hexosamine residues in N-acetyl-beta-D-hexosaminides.</text>
        <dbReference type="EC" id="3.2.1.52"/>
    </reaction>
</comment>
<dbReference type="KEGG" id="soy:115887309"/>
<dbReference type="GO" id="GO:0016020">
    <property type="term" value="C:membrane"/>
    <property type="evidence" value="ECO:0007669"/>
    <property type="project" value="TreeGrafter"/>
</dbReference>
<dbReference type="Proteomes" id="UP000504635">
    <property type="component" value="Unplaced"/>
</dbReference>
<evidence type="ECO:0000256" key="7">
    <source>
        <dbReference type="PIRNR" id="PIRNR001093"/>
    </source>
</evidence>
<feature type="domain" description="Glycoside hydrolase family 20 catalytic" evidence="11">
    <location>
        <begin position="197"/>
        <end position="529"/>
    </location>
</feature>
<evidence type="ECO:0000259" key="11">
    <source>
        <dbReference type="Pfam" id="PF00728"/>
    </source>
</evidence>
<dbReference type="RefSeq" id="XP_030762564.1">
    <property type="nucleotide sequence ID" value="XM_030906704.1"/>
</dbReference>
<reference evidence="14 15" key="1">
    <citation type="submission" date="2025-04" db="UniProtKB">
        <authorList>
            <consortium name="RefSeq"/>
        </authorList>
    </citation>
    <scope>IDENTIFICATION</scope>
    <source>
        <tissue evidence="14 15">Gonads</tissue>
    </source>
</reference>
<dbReference type="PANTHER" id="PTHR22600:SF21">
    <property type="entry name" value="BETA-HEXOSAMINIDASE A"/>
    <property type="match status" value="1"/>
</dbReference>
<dbReference type="GO" id="GO:0006689">
    <property type="term" value="P:ganglioside catabolic process"/>
    <property type="evidence" value="ECO:0007669"/>
    <property type="project" value="TreeGrafter"/>
</dbReference>